<reference evidence="1" key="1">
    <citation type="journal article" date="2021" name="Proc. Natl. Acad. Sci. U.S.A.">
        <title>A Catalog of Tens of Thousands of Viruses from Human Metagenomes Reveals Hidden Associations with Chronic Diseases.</title>
        <authorList>
            <person name="Tisza M.J."/>
            <person name="Buck C.B."/>
        </authorList>
    </citation>
    <scope>NUCLEOTIDE SEQUENCE</scope>
    <source>
        <strain evidence="1">Ctdjo3</strain>
    </source>
</reference>
<accession>A0A8S5PTE9</accession>
<dbReference type="EMBL" id="BK015495">
    <property type="protein sequence ID" value="DAE09821.1"/>
    <property type="molecule type" value="Genomic_DNA"/>
</dbReference>
<dbReference type="Gene3D" id="3.30.2220.30">
    <property type="match status" value="1"/>
</dbReference>
<protein>
    <submittedName>
        <fullName evidence="1">Tail assembly chaperone protein</fullName>
    </submittedName>
</protein>
<dbReference type="InterPro" id="IPR038559">
    <property type="entry name" value="XkdN-like_sf"/>
</dbReference>
<dbReference type="Pfam" id="PF08890">
    <property type="entry name" value="Phage_TAC_5"/>
    <property type="match status" value="1"/>
</dbReference>
<proteinExistence type="predicted"/>
<dbReference type="InterPro" id="IPR014986">
    <property type="entry name" value="XkdN-like"/>
</dbReference>
<name>A0A8S5PTE9_9CAUD</name>
<organism evidence="1">
    <name type="scientific">Siphoviridae sp. ctdjo3</name>
    <dbReference type="NCBI Taxonomy" id="2825583"/>
    <lineage>
        <taxon>Viruses</taxon>
        <taxon>Duplodnaviria</taxon>
        <taxon>Heunggongvirae</taxon>
        <taxon>Uroviricota</taxon>
        <taxon>Caudoviricetes</taxon>
    </lineage>
</organism>
<sequence>MKLSESKVKEKEVVEGQVEEQKFTKEESTNQLLMTEDELIRGLLEAATIDEEEFREIEIARNGKVFFKFQIAPLKEQDYEDSKKKWTKYVKNKQFGMKMPESTNAVKYRAELIYRATIKKDRELLWDNKKIWDSLLNQGFQIMNGLDVIEYCLRAGEKDRIIEIIDEISGYGDQFEEVEAIKN</sequence>
<evidence type="ECO:0000313" key="1">
    <source>
        <dbReference type="EMBL" id="DAE09821.1"/>
    </source>
</evidence>